<gene>
    <name evidence="1" type="ORF">B1B_03813</name>
</gene>
<reference evidence="1" key="1">
    <citation type="submission" date="2013-08" db="EMBL/GenBank/DDBJ databases">
        <authorList>
            <person name="Mendez C."/>
            <person name="Richter M."/>
            <person name="Ferrer M."/>
            <person name="Sanchez J."/>
        </authorList>
    </citation>
    <scope>NUCLEOTIDE SEQUENCE</scope>
</reference>
<sequence length="151" mass="17237">RVCFRLTPTAQRIFPAAYTQAALSAMSFIEKRQGRAAVGQMLEERADELRERHAPRLEGRDLPGRIRELSRIRDEEGYMSELKPPKAAGTELLEHNCPILAIAEKYGEACDVERRLFRNLLRANVAVSHRVVAGDPVCRFLIRSRERELLP</sequence>
<feature type="non-terminal residue" evidence="1">
    <location>
        <position position="1"/>
    </location>
</feature>
<protein>
    <submittedName>
        <fullName evidence="1">Transcriptional regulator</fullName>
    </submittedName>
</protein>
<proteinExistence type="predicted"/>
<dbReference type="AlphaFoldDB" id="T1BR55"/>
<accession>T1BR55</accession>
<evidence type="ECO:0000313" key="1">
    <source>
        <dbReference type="EMBL" id="EQD72347.1"/>
    </source>
</evidence>
<organism evidence="1">
    <name type="scientific">mine drainage metagenome</name>
    <dbReference type="NCBI Taxonomy" id="410659"/>
    <lineage>
        <taxon>unclassified sequences</taxon>
        <taxon>metagenomes</taxon>
        <taxon>ecological metagenomes</taxon>
    </lineage>
</organism>
<dbReference type="InterPro" id="IPR036390">
    <property type="entry name" value="WH_DNA-bd_sf"/>
</dbReference>
<dbReference type="EMBL" id="AUZY01002363">
    <property type="protein sequence ID" value="EQD72347.1"/>
    <property type="molecule type" value="Genomic_DNA"/>
</dbReference>
<reference evidence="1" key="2">
    <citation type="journal article" date="2014" name="ISME J.">
        <title>Microbial stratification in low pH oxic and suboxic macroscopic growths along an acid mine drainage.</title>
        <authorList>
            <person name="Mendez-Garcia C."/>
            <person name="Mesa V."/>
            <person name="Sprenger R.R."/>
            <person name="Richter M."/>
            <person name="Diez M.S."/>
            <person name="Solano J."/>
            <person name="Bargiela R."/>
            <person name="Golyshina O.V."/>
            <person name="Manteca A."/>
            <person name="Ramos J.L."/>
            <person name="Gallego J.R."/>
            <person name="Llorente I."/>
            <person name="Martins Dos Santos V.A."/>
            <person name="Jensen O.N."/>
            <person name="Pelaez A.I."/>
            <person name="Sanchez J."/>
            <person name="Ferrer M."/>
        </authorList>
    </citation>
    <scope>NUCLEOTIDE SEQUENCE</scope>
</reference>
<comment type="caution">
    <text evidence="1">The sequence shown here is derived from an EMBL/GenBank/DDBJ whole genome shotgun (WGS) entry which is preliminary data.</text>
</comment>
<name>T1BR55_9ZZZZ</name>
<dbReference type="SUPFAM" id="SSF46785">
    <property type="entry name" value="Winged helix' DNA-binding domain"/>
    <property type="match status" value="1"/>
</dbReference>